<name>A0AA51RUL9_9GAMM</name>
<gene>
    <name evidence="1" type="ORF">Q9312_02545</name>
</gene>
<evidence type="ECO:0008006" key="3">
    <source>
        <dbReference type="Google" id="ProtNLM"/>
    </source>
</evidence>
<dbReference type="RefSeq" id="WP_309202972.1">
    <property type="nucleotide sequence ID" value="NZ_CP133548.1"/>
</dbReference>
<protein>
    <recommendedName>
        <fullName evidence="3">Phage baseplate assembly protein</fullName>
    </recommendedName>
</protein>
<accession>A0AA51RUL9</accession>
<keyword evidence="2" id="KW-1185">Reference proteome</keyword>
<dbReference type="EMBL" id="CP133548">
    <property type="protein sequence ID" value="WMS87815.1"/>
    <property type="molecule type" value="Genomic_DNA"/>
</dbReference>
<proteinExistence type="predicted"/>
<evidence type="ECO:0000313" key="2">
    <source>
        <dbReference type="Proteomes" id="UP001239782"/>
    </source>
</evidence>
<sequence length="820" mass="93017">MAKVDRLQHLVEQNTVCGMDFIYVYPDQHLIDVYFHQHDASPQANEILSDLTVDDLLIESQLNLVPSFSDPNQLVKEVVQVVGIVWTSVDDRTVLRVAVAENGGYSPYTFKIQHASIDHYFRQLVFSFKANCPSDLDCKQQAVKCNEPKEMDFPVDYTARDFNSFRRALLEFASQKYPDWQDRLHADVGVMLTEVFAALGDELSFYQNNIVREGYLETASQRRSVRHLARLVDYELHEGLAANGWLCVMAQENAIGSLKAGIKFYAQKDSGERLVYELGKGLADQIHGREFLIDHRLNELSPYVWDEDDLCLPEGATSIDVEGDITSVFSFDEPSDDPTGKWVVLTESSSVKRTCPLNWLVRITRLEIIEDRLLEQLITRIYWSSEQAVPFEMSLESLTIKCNLLPISAGETHELLYLVGEFDDEQAIPDSEKMRINCAIQRRVNRQVKYYQTLPDPNQSDLTWLGSDPRSSAPEVYLEEVEFDGVSWIPKSIQWTWQRSLLGVYSSLPNERHFTLDDGSWGRVVGYWRNGVEFVHKDYQKDEGSSITFGDGEFGAIPSSGTVFRVYYRLGNGVETNVNANSIVHLMEPEPLIESIYNPVALTNGFAKESIGEAKQVIPHAFRSTTYRAVKPEDYAEATERLSWVQSAGAKMRWTGAWLTLFATPDPKSSTSLSIKQENQMRAQLNRFRQAGQAVEVRSPKYANIDLIITVCVKPSAYIGVVKEEILTYLIGSGAEESFFSPNNFTFGTPLLRSNLEAAIQSLPGVRAILGIKVRRRGFFDWREMTEMVFPVAMDEVIRIENNYDFPERGILTLAMEGGV</sequence>
<reference evidence="1 2" key="1">
    <citation type="submission" date="2023-08" db="EMBL/GenBank/DDBJ databases">
        <title>Pleionea litopenaei sp. nov., isolated from stomach of juvenile Litopenaeus vannamei.</title>
        <authorList>
            <person name="Rho A.M."/>
            <person name="Hwang C.Y."/>
        </authorList>
    </citation>
    <scope>NUCLEOTIDE SEQUENCE [LARGE SCALE GENOMIC DNA]</scope>
    <source>
        <strain evidence="1 2">HL-JVS1</strain>
    </source>
</reference>
<evidence type="ECO:0000313" key="1">
    <source>
        <dbReference type="EMBL" id="WMS87815.1"/>
    </source>
</evidence>
<organism evidence="1 2">
    <name type="scientific">Pleionea litopenaei</name>
    <dbReference type="NCBI Taxonomy" id="3070815"/>
    <lineage>
        <taxon>Bacteria</taxon>
        <taxon>Pseudomonadati</taxon>
        <taxon>Pseudomonadota</taxon>
        <taxon>Gammaproteobacteria</taxon>
        <taxon>Oceanospirillales</taxon>
        <taxon>Pleioneaceae</taxon>
        <taxon>Pleionea</taxon>
    </lineage>
</organism>
<dbReference type="AlphaFoldDB" id="A0AA51RUL9"/>
<dbReference type="Proteomes" id="UP001239782">
    <property type="component" value="Chromosome"/>
</dbReference>
<dbReference type="KEGG" id="plei:Q9312_02545"/>